<name>A0A7X5WY77_STRMQ</name>
<evidence type="ECO:0000259" key="2">
    <source>
        <dbReference type="Pfam" id="PF01979"/>
    </source>
</evidence>
<dbReference type="Proteomes" id="UP000536624">
    <property type="component" value="Unassembled WGS sequence"/>
</dbReference>
<sequence>MAEAGEPLSCCPEIGYVMHVCDGPYEVLKYAREQLRRGADHIKVMASGGAMSPTDDLEAVQYTPEELRAAVTAARSAGTYVMAHAIAPEAIRNCVDAGVRSIEHGNLIDDETAKLMAEAGTFLVPTMAVVDLTERVLEKLAARAFDQDDPRDLAELRKVGESAGGPTAVGLTPPVFPNHRASVVAARSP</sequence>
<dbReference type="GO" id="GO:0016787">
    <property type="term" value="F:hydrolase activity"/>
    <property type="evidence" value="ECO:0007669"/>
    <property type="project" value="InterPro"/>
</dbReference>
<evidence type="ECO:0000256" key="1">
    <source>
        <dbReference type="SAM" id="MobiDB-lite"/>
    </source>
</evidence>
<dbReference type="SUPFAM" id="SSF51556">
    <property type="entry name" value="Metallo-dependent hydrolases"/>
    <property type="match status" value="1"/>
</dbReference>
<accession>A0A7X5WY77</accession>
<dbReference type="InterPro" id="IPR006680">
    <property type="entry name" value="Amidohydro-rel"/>
</dbReference>
<evidence type="ECO:0000313" key="3">
    <source>
        <dbReference type="EMBL" id="NIY62410.1"/>
    </source>
</evidence>
<dbReference type="PANTHER" id="PTHR43135">
    <property type="entry name" value="ALPHA-D-RIBOSE 1-METHYLPHOSPHONATE 5-TRIPHOSPHATE DIPHOSPHATASE"/>
    <property type="match status" value="1"/>
</dbReference>
<gene>
    <name evidence="3" type="ORF">SMALB_0319</name>
</gene>
<proteinExistence type="predicted"/>
<evidence type="ECO:0000313" key="4">
    <source>
        <dbReference type="Proteomes" id="UP000536624"/>
    </source>
</evidence>
<organism evidence="3 4">
    <name type="scientific">Streptomyces malaysiensis</name>
    <dbReference type="NCBI Taxonomy" id="92644"/>
    <lineage>
        <taxon>Bacteria</taxon>
        <taxon>Bacillati</taxon>
        <taxon>Actinomycetota</taxon>
        <taxon>Actinomycetes</taxon>
        <taxon>Kitasatosporales</taxon>
        <taxon>Streptomycetaceae</taxon>
        <taxon>Streptomyces</taxon>
        <taxon>Streptomyces violaceusniger group</taxon>
    </lineage>
</organism>
<feature type="domain" description="Amidohydrolase-related" evidence="2">
    <location>
        <begin position="10"/>
        <end position="135"/>
    </location>
</feature>
<dbReference type="InterPro" id="IPR032466">
    <property type="entry name" value="Metal_Hydrolase"/>
</dbReference>
<dbReference type="PANTHER" id="PTHR43135:SF3">
    <property type="entry name" value="ALPHA-D-RIBOSE 1-METHYLPHOSPHONATE 5-TRIPHOSPHATE DIPHOSPHATASE"/>
    <property type="match status" value="1"/>
</dbReference>
<protein>
    <submittedName>
        <fullName evidence="3">Prolidase</fullName>
    </submittedName>
</protein>
<dbReference type="AlphaFoldDB" id="A0A7X5WY77"/>
<dbReference type="InterPro" id="IPR051781">
    <property type="entry name" value="Metallo-dep_Hydrolase"/>
</dbReference>
<comment type="caution">
    <text evidence="3">The sequence shown here is derived from an EMBL/GenBank/DDBJ whole genome shotgun (WGS) entry which is preliminary data.</text>
</comment>
<dbReference type="EMBL" id="JAALLH010000001">
    <property type="protein sequence ID" value="NIY62410.1"/>
    <property type="molecule type" value="Genomic_DNA"/>
</dbReference>
<dbReference type="Gene3D" id="3.20.20.140">
    <property type="entry name" value="Metal-dependent hydrolases"/>
    <property type="match status" value="1"/>
</dbReference>
<reference evidence="3 4" key="1">
    <citation type="submission" date="2020-02" db="EMBL/GenBank/DDBJ databases">
        <title>Streptomyces malaysiensis DSM14702 (JHCC583434, PFL_A843) Genome sequencing and assembly.</title>
        <authorList>
            <person name="Samborskyy M."/>
        </authorList>
    </citation>
    <scope>NUCLEOTIDE SEQUENCE [LARGE SCALE GENOMIC DNA]</scope>
    <source>
        <strain evidence="3 4">DSM 14702</strain>
    </source>
</reference>
<feature type="region of interest" description="Disordered" evidence="1">
    <location>
        <begin position="159"/>
        <end position="189"/>
    </location>
</feature>
<dbReference type="Pfam" id="PF01979">
    <property type="entry name" value="Amidohydro_1"/>
    <property type="match status" value="1"/>
</dbReference>